<feature type="region of interest" description="Disordered" evidence="1">
    <location>
        <begin position="214"/>
        <end position="249"/>
    </location>
</feature>
<name>A0A8H7UGQ1_MORIS</name>
<evidence type="ECO:0000256" key="2">
    <source>
        <dbReference type="SAM" id="SignalP"/>
    </source>
</evidence>
<feature type="region of interest" description="Disordered" evidence="1">
    <location>
        <begin position="301"/>
        <end position="320"/>
    </location>
</feature>
<feature type="compositionally biased region" description="Basic and acidic residues" evidence="1">
    <location>
        <begin position="214"/>
        <end position="241"/>
    </location>
</feature>
<sequence>MRVCLSALAAFLLATAVFAQEAGEAQATSSAVAVESSMAEVPAADADAAVPSASPSATADDAEAAAPSAAVSNSDFLMTEFDATPEVSTLELNQDFQTFNWVENSPVSAKSFVFELEAPAQLLLTDYKQAGDSFHVYDNGELIGATRKTEGTNAFAETPEEAVPIAQFSKAAFALAPGPHNITIEAISTFESGSGAVRLVPATEELMVQQQLYKHDDDEHDDKHDDDKHDDNKHGDKHWDHEEEEQKPDPVVALTRTQFVEVRTTSTLTTTITVPAPIELYPTTIVGTDAPVETMPSVVPGNPYPLPSPEREYGNKHGKWMKKKIENKMGKGDKW</sequence>
<keyword evidence="2" id="KW-0732">Signal</keyword>
<comment type="caution">
    <text evidence="3">The sequence shown here is derived from an EMBL/GenBank/DDBJ whole genome shotgun (WGS) entry which is preliminary data.</text>
</comment>
<feature type="signal peptide" evidence="2">
    <location>
        <begin position="1"/>
        <end position="19"/>
    </location>
</feature>
<evidence type="ECO:0000256" key="1">
    <source>
        <dbReference type="SAM" id="MobiDB-lite"/>
    </source>
</evidence>
<proteinExistence type="predicted"/>
<organism evidence="3 4">
    <name type="scientific">Mortierella isabellina</name>
    <name type="common">Filamentous fungus</name>
    <name type="synonym">Umbelopsis isabellina</name>
    <dbReference type="NCBI Taxonomy" id="91625"/>
    <lineage>
        <taxon>Eukaryota</taxon>
        <taxon>Fungi</taxon>
        <taxon>Fungi incertae sedis</taxon>
        <taxon>Mucoromycota</taxon>
        <taxon>Mucoromycotina</taxon>
        <taxon>Umbelopsidomycetes</taxon>
        <taxon>Umbelopsidales</taxon>
        <taxon>Umbelopsidaceae</taxon>
        <taxon>Umbelopsis</taxon>
    </lineage>
</organism>
<dbReference type="AlphaFoldDB" id="A0A8H7UGQ1"/>
<protein>
    <submittedName>
        <fullName evidence="3">Uncharacterized protein</fullName>
    </submittedName>
</protein>
<evidence type="ECO:0000313" key="3">
    <source>
        <dbReference type="EMBL" id="KAG2181027.1"/>
    </source>
</evidence>
<feature type="chain" id="PRO_5034183993" evidence="2">
    <location>
        <begin position="20"/>
        <end position="335"/>
    </location>
</feature>
<accession>A0A8H7UGQ1</accession>
<dbReference type="OrthoDB" id="2289276at2759"/>
<keyword evidence="4" id="KW-1185">Reference proteome</keyword>
<reference evidence="3" key="1">
    <citation type="submission" date="2020-12" db="EMBL/GenBank/DDBJ databases">
        <title>Metabolic potential, ecology and presence of endohyphal bacteria is reflected in genomic diversity of Mucoromycotina.</title>
        <authorList>
            <person name="Muszewska A."/>
            <person name="Okrasinska A."/>
            <person name="Steczkiewicz K."/>
            <person name="Drgas O."/>
            <person name="Orlowska M."/>
            <person name="Perlinska-Lenart U."/>
            <person name="Aleksandrzak-Piekarczyk T."/>
            <person name="Szatraj K."/>
            <person name="Zielenkiewicz U."/>
            <person name="Pilsyk S."/>
            <person name="Malc E."/>
            <person name="Mieczkowski P."/>
            <person name="Kruszewska J.S."/>
            <person name="Biernat P."/>
            <person name="Pawlowska J."/>
        </authorList>
    </citation>
    <scope>NUCLEOTIDE SEQUENCE</scope>
    <source>
        <strain evidence="3">WA0000067209</strain>
    </source>
</reference>
<feature type="region of interest" description="Disordered" evidence="1">
    <location>
        <begin position="45"/>
        <end position="65"/>
    </location>
</feature>
<dbReference type="Proteomes" id="UP000654370">
    <property type="component" value="Unassembled WGS sequence"/>
</dbReference>
<evidence type="ECO:0000313" key="4">
    <source>
        <dbReference type="Proteomes" id="UP000654370"/>
    </source>
</evidence>
<dbReference type="EMBL" id="JAEPQZ010000005">
    <property type="protein sequence ID" value="KAG2181027.1"/>
    <property type="molecule type" value="Genomic_DNA"/>
</dbReference>
<gene>
    <name evidence="3" type="ORF">INT43_008609</name>
</gene>